<proteinExistence type="predicted"/>
<accession>A0A3M7FQI7</accession>
<evidence type="ECO:0000256" key="1">
    <source>
        <dbReference type="SAM" id="SignalP"/>
    </source>
</evidence>
<dbReference type="Proteomes" id="UP000268823">
    <property type="component" value="Unassembled WGS sequence"/>
</dbReference>
<reference evidence="2 3" key="1">
    <citation type="journal article" date="2018" name="BMC Genomics">
        <title>Genomic evidence for intraspecific hybridization in a clonal and extremely halotolerant yeast.</title>
        <authorList>
            <person name="Gostincar C."/>
            <person name="Stajich J.E."/>
            <person name="Zupancic J."/>
            <person name="Zalar P."/>
            <person name="Gunde-Cimerman N."/>
        </authorList>
    </citation>
    <scope>NUCLEOTIDE SEQUENCE [LARGE SCALE GENOMIC DNA]</scope>
    <source>
        <strain evidence="2 3">EXF-2788</strain>
    </source>
</reference>
<evidence type="ECO:0000313" key="3">
    <source>
        <dbReference type="Proteomes" id="UP000268823"/>
    </source>
</evidence>
<feature type="signal peptide" evidence="1">
    <location>
        <begin position="1"/>
        <end position="16"/>
    </location>
</feature>
<feature type="chain" id="PRO_5018145781" description="4Fe-4S ferredoxin-type domain-containing protein" evidence="1">
    <location>
        <begin position="17"/>
        <end position="106"/>
    </location>
</feature>
<protein>
    <recommendedName>
        <fullName evidence="4">4Fe-4S ferredoxin-type domain-containing protein</fullName>
    </recommendedName>
</protein>
<evidence type="ECO:0008006" key="4">
    <source>
        <dbReference type="Google" id="ProtNLM"/>
    </source>
</evidence>
<evidence type="ECO:0000313" key="2">
    <source>
        <dbReference type="EMBL" id="RMY91088.1"/>
    </source>
</evidence>
<name>A0A3M7FQI7_HORWE</name>
<gene>
    <name evidence="2" type="ORF">D0861_03295</name>
</gene>
<comment type="caution">
    <text evidence="2">The sequence shown here is derived from an EMBL/GenBank/DDBJ whole genome shotgun (WGS) entry which is preliminary data.</text>
</comment>
<dbReference type="OrthoDB" id="10269399at2759"/>
<dbReference type="EMBL" id="QWIR01000044">
    <property type="protein sequence ID" value="RMY91088.1"/>
    <property type="molecule type" value="Genomic_DNA"/>
</dbReference>
<keyword evidence="1" id="KW-0732">Signal</keyword>
<organism evidence="2 3">
    <name type="scientific">Hortaea werneckii</name>
    <name type="common">Black yeast</name>
    <name type="synonym">Cladosporium werneckii</name>
    <dbReference type="NCBI Taxonomy" id="91943"/>
    <lineage>
        <taxon>Eukaryota</taxon>
        <taxon>Fungi</taxon>
        <taxon>Dikarya</taxon>
        <taxon>Ascomycota</taxon>
        <taxon>Pezizomycotina</taxon>
        <taxon>Dothideomycetes</taxon>
        <taxon>Dothideomycetidae</taxon>
        <taxon>Mycosphaerellales</taxon>
        <taxon>Teratosphaeriaceae</taxon>
        <taxon>Hortaea</taxon>
    </lineage>
</organism>
<sequence>MHLNAILFAIPGIVLAAPAPIPMDKASLNHRTEMPGFTHMGNWHFPRQADGTCNWVTCEPVYHACINSCDSLSPGNSDCFAAQTAPGCEGCHVCLLNCPDSPAACK</sequence>
<dbReference type="AlphaFoldDB" id="A0A3M7FQI7"/>